<dbReference type="eggNOG" id="COG1073">
    <property type="taxonomic scope" value="Bacteria"/>
</dbReference>
<dbReference type="Proteomes" id="UP000002588">
    <property type="component" value="Chromosome"/>
</dbReference>
<dbReference type="GO" id="GO:0016829">
    <property type="term" value="F:lyase activity"/>
    <property type="evidence" value="ECO:0007669"/>
    <property type="project" value="UniProtKB-KW"/>
</dbReference>
<reference evidence="1 2" key="1">
    <citation type="journal article" date="2006" name="Nat. Biotechnol.">
        <title>Complete genome of the mutualistic, N2-fixing grass endophyte Azoarcus sp. strain BH72.</title>
        <authorList>
            <person name="Krause A."/>
            <person name="Ramakumar A."/>
            <person name="Bartels D."/>
            <person name="Battistoni F."/>
            <person name="Bekel T."/>
            <person name="Boch J."/>
            <person name="Boehm M."/>
            <person name="Friedrich F."/>
            <person name="Hurek T."/>
            <person name="Krause L."/>
            <person name="Linke B."/>
            <person name="McHardy A.C."/>
            <person name="Sarkar A."/>
            <person name="Schneiker S."/>
            <person name="Syed A.A."/>
            <person name="Thauer R."/>
            <person name="Vorhoelter F.-J."/>
            <person name="Weidner S."/>
            <person name="Puehler A."/>
            <person name="Reinhold-Hurek B."/>
            <person name="Kaiser O."/>
            <person name="Goesmann A."/>
        </authorList>
    </citation>
    <scope>NUCLEOTIDE SEQUENCE [LARGE SCALE GENOMIC DNA]</scope>
    <source>
        <strain evidence="1 2">BH72</strain>
    </source>
</reference>
<dbReference type="AlphaFoldDB" id="A1KAL1"/>
<gene>
    <name evidence="1" type="ordered locus">azo3251</name>
</gene>
<dbReference type="Gene3D" id="3.40.50.1820">
    <property type="entry name" value="alpha/beta hydrolase"/>
    <property type="match status" value="1"/>
</dbReference>
<dbReference type="InterPro" id="IPR029058">
    <property type="entry name" value="AB_hydrolase_fold"/>
</dbReference>
<protein>
    <submittedName>
        <fullName evidence="1">Uncharacterized protein</fullName>
    </submittedName>
</protein>
<dbReference type="STRING" id="62928.azo3251"/>
<dbReference type="EMBL" id="AM406670">
    <property type="protein sequence ID" value="CAL95867.1"/>
    <property type="molecule type" value="Genomic_DNA"/>
</dbReference>
<dbReference type="KEGG" id="azo:azo3251"/>
<sequence>MHRPAREAFFLEAQGGGRFCLATHPVGPPKGAVLFVGPFAEELNKSRRMVALAARAFASAGWMVLQLDCYGCGDSAGEFGEADWATWVGDVGLGRRWLSDWLQMQGRDLPLVLWGLRAGSLLIADHLATEPGARLLLWQPVTNGKQHLTQFLRLKAASEMLAESDAKTAMTRVKAALQAGETVEVAGYAVRAALASGMEAAMLRLPSGGTPSVEIVEVGAEGGSVSPAVAVLGERWREEGIRVGMQAHSGPAFWNTQEIETVPGVIEASLAALERLRS</sequence>
<proteinExistence type="predicted"/>
<keyword evidence="2" id="KW-1185">Reference proteome</keyword>
<evidence type="ECO:0000313" key="2">
    <source>
        <dbReference type="Proteomes" id="UP000002588"/>
    </source>
</evidence>
<dbReference type="RefSeq" id="WP_011766974.1">
    <property type="nucleotide sequence ID" value="NC_008702.1"/>
</dbReference>
<dbReference type="InterPro" id="IPR017532">
    <property type="entry name" value="Hydrolase-2_PEP"/>
</dbReference>
<dbReference type="HOGENOM" id="CLU_982928_0_0_4"/>
<name>A1KAL1_AZOSB</name>
<keyword evidence="1" id="KW-0456">Lyase</keyword>
<accession>A1KAL1</accession>
<dbReference type="ESTHER" id="azosb-a1kal1">
    <property type="family name" value="Hydrolase-2_PEP"/>
</dbReference>
<evidence type="ECO:0000313" key="1">
    <source>
        <dbReference type="EMBL" id="CAL95867.1"/>
    </source>
</evidence>
<dbReference type="NCBIfam" id="TIGR03101">
    <property type="entry name" value="hydr2_PEP"/>
    <property type="match status" value="1"/>
</dbReference>
<organism evidence="1 2">
    <name type="scientific">Azoarcus sp. (strain BH72)</name>
    <dbReference type="NCBI Taxonomy" id="418699"/>
    <lineage>
        <taxon>Bacteria</taxon>
        <taxon>Pseudomonadati</taxon>
        <taxon>Pseudomonadota</taxon>
        <taxon>Betaproteobacteria</taxon>
        <taxon>Rhodocyclales</taxon>
        <taxon>Zoogloeaceae</taxon>
        <taxon>Azoarcus</taxon>
    </lineage>
</organism>
<dbReference type="SUPFAM" id="SSF53474">
    <property type="entry name" value="alpha/beta-Hydrolases"/>
    <property type="match status" value="1"/>
</dbReference>